<organism evidence="2 3">
    <name type="scientific">Hanseniaspora valbyensis NRRL Y-1626</name>
    <dbReference type="NCBI Taxonomy" id="766949"/>
    <lineage>
        <taxon>Eukaryota</taxon>
        <taxon>Fungi</taxon>
        <taxon>Dikarya</taxon>
        <taxon>Ascomycota</taxon>
        <taxon>Saccharomycotina</taxon>
        <taxon>Saccharomycetes</taxon>
        <taxon>Saccharomycodales</taxon>
        <taxon>Saccharomycodaceae</taxon>
        <taxon>Hanseniaspora</taxon>
    </lineage>
</organism>
<evidence type="ECO:0000313" key="3">
    <source>
        <dbReference type="Proteomes" id="UP000092321"/>
    </source>
</evidence>
<reference evidence="3" key="1">
    <citation type="journal article" date="2016" name="Proc. Natl. Acad. Sci. U.S.A.">
        <title>Comparative genomics of biotechnologically important yeasts.</title>
        <authorList>
            <person name="Riley R."/>
            <person name="Haridas S."/>
            <person name="Wolfe K.H."/>
            <person name="Lopes M.R."/>
            <person name="Hittinger C.T."/>
            <person name="Goeker M."/>
            <person name="Salamov A.A."/>
            <person name="Wisecaver J.H."/>
            <person name="Long T.M."/>
            <person name="Calvey C.H."/>
            <person name="Aerts A.L."/>
            <person name="Barry K.W."/>
            <person name="Choi C."/>
            <person name="Clum A."/>
            <person name="Coughlan A.Y."/>
            <person name="Deshpande S."/>
            <person name="Douglass A.P."/>
            <person name="Hanson S.J."/>
            <person name="Klenk H.-P."/>
            <person name="LaButti K.M."/>
            <person name="Lapidus A."/>
            <person name="Lindquist E.A."/>
            <person name="Lipzen A.M."/>
            <person name="Meier-Kolthoff J.P."/>
            <person name="Ohm R.A."/>
            <person name="Otillar R.P."/>
            <person name="Pangilinan J.L."/>
            <person name="Peng Y."/>
            <person name="Rokas A."/>
            <person name="Rosa C.A."/>
            <person name="Scheuner C."/>
            <person name="Sibirny A.A."/>
            <person name="Slot J.C."/>
            <person name="Stielow J.B."/>
            <person name="Sun H."/>
            <person name="Kurtzman C.P."/>
            <person name="Blackwell M."/>
            <person name="Grigoriev I.V."/>
            <person name="Jeffries T.W."/>
        </authorList>
    </citation>
    <scope>NUCLEOTIDE SEQUENCE [LARGE SCALE GENOMIC DNA]</scope>
    <source>
        <strain evidence="3">NRRL Y-1626</strain>
    </source>
</reference>
<dbReference type="OrthoDB" id="276323at2759"/>
<comment type="similarity">
    <text evidence="1">Belongs to the TCP11 family.</text>
</comment>
<dbReference type="InterPro" id="IPR008862">
    <property type="entry name" value="Tcp11"/>
</dbReference>
<dbReference type="Proteomes" id="UP000092321">
    <property type="component" value="Unassembled WGS sequence"/>
</dbReference>
<dbReference type="GO" id="GO:0010737">
    <property type="term" value="P:protein kinase A signaling"/>
    <property type="evidence" value="ECO:0007669"/>
    <property type="project" value="TreeGrafter"/>
</dbReference>
<comment type="caution">
    <text evidence="2">The sequence shown here is derived from an EMBL/GenBank/DDBJ whole genome shotgun (WGS) entry which is preliminary data.</text>
</comment>
<gene>
    <name evidence="2" type="ORF">HANVADRAFT_26867</name>
</gene>
<protein>
    <submittedName>
        <fullName evidence="2">Uncharacterized protein</fullName>
    </submittedName>
</protein>
<name>A0A1B7TA03_9ASCO</name>
<dbReference type="PANTHER" id="PTHR12832:SF11">
    <property type="entry name" value="LD23868P"/>
    <property type="match status" value="1"/>
</dbReference>
<proteinExistence type="inferred from homology"/>
<dbReference type="AlphaFoldDB" id="A0A1B7TA03"/>
<dbReference type="EMBL" id="LXPE01000075">
    <property type="protein sequence ID" value="OBA25545.1"/>
    <property type="molecule type" value="Genomic_DNA"/>
</dbReference>
<dbReference type="Pfam" id="PF05794">
    <property type="entry name" value="Tcp11"/>
    <property type="match status" value="1"/>
</dbReference>
<dbReference type="PANTHER" id="PTHR12832">
    <property type="entry name" value="TESTIS-SPECIFIC PROTEIN PBS13 T-COMPLEX 11"/>
    <property type="match status" value="1"/>
</dbReference>
<evidence type="ECO:0000313" key="2">
    <source>
        <dbReference type="EMBL" id="OBA25545.1"/>
    </source>
</evidence>
<evidence type="ECO:0000256" key="1">
    <source>
        <dbReference type="ARBA" id="ARBA00010954"/>
    </source>
</evidence>
<accession>A0A1B7TA03</accession>
<sequence length="587" mass="68462">MFYNLEAIPDSLLTSLDNISEFKFYYSKIKSINLKSVLPPINLKVLKEIELKENLKNVQLRHDIVFDPFLQFKPNVDGERGLKKRKLEKKYWSYLLIELILLFKSPENFQPSHSLLHTMFSTLRDIMASLLKESELSNNNVEAVNIELVNLCENISPDTIVTDLYERKTFDIGHFADYLKFFLQRLCAPMRDPLIDKLHENLINSARVFESNEAAQDIKLFTGILNQFQFSFKILELMKLDVANHQIRLIRPALITNCVNFERQFFLQVVFPDPRFDKKSLVGWIYFPIDSNLQLDTSIMEKKSPIYWTNIFKTQNYEKIRLNMDVKFFFNNIYTYNVLRLLSCCMLTKHMPALLRYDVSRLCLLRSDLRECICLLIIKFLYKQLIYDDKTILVESDKLELLKMYDTNMLKSEIVGIITDDSGAYRWTKNVTELALYLLNKIVKLKESLNIDSGNSSLLKDKLSFTQNWLQKQIQPHSEVYQLLEFKVIKSIAQYVKENSQIDNSGAINMTIFESLVNNQNGATVNTASTNSSNSNNSQDSLFDIAEVNTLKTNLYQLISLNWSVINEKYAELLFDKVFITQVGEDN</sequence>
<keyword evidence="3" id="KW-1185">Reference proteome</keyword>